<evidence type="ECO:0000313" key="1">
    <source>
        <dbReference type="EMBL" id="QCE03537.1"/>
    </source>
</evidence>
<reference evidence="1 2" key="1">
    <citation type="submission" date="2019-04" db="EMBL/GenBank/DDBJ databases">
        <title>An improved genome assembly and genetic linkage map for asparagus bean, Vigna unguiculata ssp. sesquipedialis.</title>
        <authorList>
            <person name="Xia Q."/>
            <person name="Zhang R."/>
            <person name="Dong Y."/>
        </authorList>
    </citation>
    <scope>NUCLEOTIDE SEQUENCE [LARGE SCALE GENOMIC DNA]</scope>
    <source>
        <tissue evidence="1">Leaf</tissue>
    </source>
</reference>
<organism evidence="1 2">
    <name type="scientific">Vigna unguiculata</name>
    <name type="common">Cowpea</name>
    <dbReference type="NCBI Taxonomy" id="3917"/>
    <lineage>
        <taxon>Eukaryota</taxon>
        <taxon>Viridiplantae</taxon>
        <taxon>Streptophyta</taxon>
        <taxon>Embryophyta</taxon>
        <taxon>Tracheophyta</taxon>
        <taxon>Spermatophyta</taxon>
        <taxon>Magnoliopsida</taxon>
        <taxon>eudicotyledons</taxon>
        <taxon>Gunneridae</taxon>
        <taxon>Pentapetalae</taxon>
        <taxon>rosids</taxon>
        <taxon>fabids</taxon>
        <taxon>Fabales</taxon>
        <taxon>Fabaceae</taxon>
        <taxon>Papilionoideae</taxon>
        <taxon>50 kb inversion clade</taxon>
        <taxon>NPAAA clade</taxon>
        <taxon>indigoferoid/millettioid clade</taxon>
        <taxon>Phaseoleae</taxon>
        <taxon>Vigna</taxon>
    </lineage>
</organism>
<keyword evidence="2" id="KW-1185">Reference proteome</keyword>
<dbReference type="AlphaFoldDB" id="A0A4D6MUH3"/>
<dbReference type="Proteomes" id="UP000501690">
    <property type="component" value="Linkage Group LG8"/>
</dbReference>
<proteinExistence type="predicted"/>
<gene>
    <name evidence="1" type="ORF">DEO72_LG8g1562</name>
</gene>
<protein>
    <submittedName>
        <fullName evidence="1">Uncharacterized protein</fullName>
    </submittedName>
</protein>
<evidence type="ECO:0000313" key="2">
    <source>
        <dbReference type="Proteomes" id="UP000501690"/>
    </source>
</evidence>
<name>A0A4D6MUH3_VIGUN</name>
<dbReference type="EMBL" id="CP039352">
    <property type="protein sequence ID" value="QCE03537.1"/>
    <property type="molecule type" value="Genomic_DNA"/>
</dbReference>
<sequence>MHGTYYPDLLRVFYYNLKIRDEVALSKNQFSMGLMASIESWPINLSYATQHRMLGDNYWLED</sequence>
<accession>A0A4D6MUH3</accession>